<keyword evidence="2" id="KW-1185">Reference proteome</keyword>
<proteinExistence type="predicted"/>
<dbReference type="EMBL" id="CR522872">
    <property type="protein sequence ID" value="CAG37853.1"/>
    <property type="molecule type" value="Genomic_DNA"/>
</dbReference>
<dbReference type="RefSeq" id="WP_011190466.1">
    <property type="nucleotide sequence ID" value="NC_006140.1"/>
</dbReference>
<sequence length="123" mass="13942">MEFEWFEEQIKRGAKRNANPTVTISKNGGINFNKKALEEYNINESIYIIYGISEDKTSIGFNFVAEKKAGAYKINIKENGASASIKRFLEHKNIVISSSTKFPLHQENDFVCITLTEGETSKK</sequence>
<evidence type="ECO:0000313" key="2">
    <source>
        <dbReference type="Proteomes" id="UP000000602"/>
    </source>
</evidence>
<name>Q6AI76_DESPS</name>
<organism evidence="1 2">
    <name type="scientific">Desulfotalea psychrophila (strain LSv54 / DSM 12343)</name>
    <dbReference type="NCBI Taxonomy" id="177439"/>
    <lineage>
        <taxon>Bacteria</taxon>
        <taxon>Pseudomonadati</taxon>
        <taxon>Thermodesulfobacteriota</taxon>
        <taxon>Desulfobulbia</taxon>
        <taxon>Desulfobulbales</taxon>
        <taxon>Desulfocapsaceae</taxon>
        <taxon>Desulfotalea</taxon>
    </lineage>
</organism>
<dbReference type="Proteomes" id="UP000000602">
    <property type="component" value="Plasmid small"/>
</dbReference>
<accession>Q6AI76</accession>
<reference evidence="1 2" key="1">
    <citation type="journal article" date="2004" name="Environ. Microbiol.">
        <title>The genome of Desulfotalea psychrophila, a sulfate-reducing bacterium from permanently cold Arctic sediments.</title>
        <authorList>
            <person name="Rabus R."/>
            <person name="Ruepp A."/>
            <person name="Frickey T."/>
            <person name="Rattei T."/>
            <person name="Fartmann B."/>
            <person name="Stark M."/>
            <person name="Bauer M."/>
            <person name="Zibat A."/>
            <person name="Lombardot T."/>
            <person name="Becker I."/>
            <person name="Amann J."/>
            <person name="Gellner K."/>
            <person name="Teeling H."/>
            <person name="Leuschner W.D."/>
            <person name="Gloeckner F.-O."/>
            <person name="Lupas A.N."/>
            <person name="Amann R."/>
            <person name="Klenk H.-P."/>
        </authorList>
    </citation>
    <scope>NUCLEOTIDE SEQUENCE [LARGE SCALE GENOMIC DNA]</scope>
    <source>
        <strain evidence="2">DSM 12343 / LSv54</strain>
        <plasmid evidence="2">small</plasmid>
    </source>
</reference>
<geneLocation type="plasmid" evidence="2">
    <name>small</name>
</geneLocation>
<dbReference type="HOGENOM" id="CLU_2011589_0_0_7"/>
<gene>
    <name evidence="1" type="ordered locus">DPPA06</name>
</gene>
<protein>
    <submittedName>
        <fullName evidence="1">Uncharacterized protein</fullName>
    </submittedName>
</protein>
<dbReference type="KEGG" id="dps:DPPA06"/>
<dbReference type="AlphaFoldDB" id="Q6AI76"/>
<evidence type="ECO:0000313" key="1">
    <source>
        <dbReference type="EMBL" id="CAG37853.1"/>
    </source>
</evidence>